<dbReference type="AlphaFoldDB" id="K2RLW2"/>
<sequence length="135" mass="15244">MEIIAIALSKEPWLHHYELLFVDETPLRTFTTIMNAVLVQWRVAYADRLGVGQMDATAWLESRPLPKLIRLVRSLKIYCDVCCISIYNPDFSRGLFRLADGGRKAYALKRGDHYDSGASPEASVPISHSLIVPKP</sequence>
<dbReference type="Proteomes" id="UP000007129">
    <property type="component" value="Unassembled WGS sequence"/>
</dbReference>
<name>K2RLW2_MACPH</name>
<dbReference type="EMBL" id="AHHD01000498">
    <property type="protein sequence ID" value="EKG11149.1"/>
    <property type="molecule type" value="Genomic_DNA"/>
</dbReference>
<evidence type="ECO:0000313" key="2">
    <source>
        <dbReference type="EMBL" id="EKG11149.1"/>
    </source>
</evidence>
<gene>
    <name evidence="2" type="ORF">MPH_11767</name>
</gene>
<comment type="caution">
    <text evidence="2">The sequence shown here is derived from an EMBL/GenBank/DDBJ whole genome shotgun (WGS) entry which is preliminary data.</text>
</comment>
<dbReference type="InParanoid" id="K2RLW2"/>
<feature type="region of interest" description="Disordered" evidence="1">
    <location>
        <begin position="114"/>
        <end position="135"/>
    </location>
</feature>
<evidence type="ECO:0000313" key="3">
    <source>
        <dbReference type="Proteomes" id="UP000007129"/>
    </source>
</evidence>
<dbReference type="VEuPathDB" id="FungiDB:MPH_11767"/>
<dbReference type="HOGENOM" id="CLU_1886162_0_0_1"/>
<organism evidence="2 3">
    <name type="scientific">Macrophomina phaseolina (strain MS6)</name>
    <name type="common">Charcoal rot fungus</name>
    <dbReference type="NCBI Taxonomy" id="1126212"/>
    <lineage>
        <taxon>Eukaryota</taxon>
        <taxon>Fungi</taxon>
        <taxon>Dikarya</taxon>
        <taxon>Ascomycota</taxon>
        <taxon>Pezizomycotina</taxon>
        <taxon>Dothideomycetes</taxon>
        <taxon>Dothideomycetes incertae sedis</taxon>
        <taxon>Botryosphaeriales</taxon>
        <taxon>Botryosphaeriaceae</taxon>
        <taxon>Macrophomina</taxon>
    </lineage>
</organism>
<protein>
    <submittedName>
        <fullName evidence="2">Uncharacterized protein</fullName>
    </submittedName>
</protein>
<reference evidence="2 3" key="1">
    <citation type="journal article" date="2012" name="BMC Genomics">
        <title>Tools to kill: Genome of one of the most destructive plant pathogenic fungi Macrophomina phaseolina.</title>
        <authorList>
            <person name="Islam M.S."/>
            <person name="Haque M.S."/>
            <person name="Islam M.M."/>
            <person name="Emdad E.M."/>
            <person name="Halim A."/>
            <person name="Hossen Q.M.M."/>
            <person name="Hossain M.Z."/>
            <person name="Ahmed B."/>
            <person name="Rahim S."/>
            <person name="Rahman M.S."/>
            <person name="Alam M.M."/>
            <person name="Hou S."/>
            <person name="Wan X."/>
            <person name="Saito J.A."/>
            <person name="Alam M."/>
        </authorList>
    </citation>
    <scope>NUCLEOTIDE SEQUENCE [LARGE SCALE GENOMIC DNA]</scope>
    <source>
        <strain evidence="2 3">MS6</strain>
    </source>
</reference>
<proteinExistence type="predicted"/>
<accession>K2RLW2</accession>
<evidence type="ECO:0000256" key="1">
    <source>
        <dbReference type="SAM" id="MobiDB-lite"/>
    </source>
</evidence>